<dbReference type="EMBL" id="JAAQHG020000003">
    <property type="protein sequence ID" value="KAL1589871.1"/>
    <property type="molecule type" value="Genomic_DNA"/>
</dbReference>
<dbReference type="Pfam" id="PF04281">
    <property type="entry name" value="Tom22"/>
    <property type="match status" value="1"/>
</dbReference>
<evidence type="ECO:0000256" key="10">
    <source>
        <dbReference type="ARBA" id="ARBA00023136"/>
    </source>
</evidence>
<name>A0AB34L112_9PEZI</name>
<proteinExistence type="inferred from homology"/>
<comment type="subcellular location">
    <subcellularLocation>
        <location evidence="1">Mitochondrion outer membrane</location>
        <topology evidence="1">Single-pass membrane protein</topology>
    </subcellularLocation>
</comment>
<evidence type="ECO:0008006" key="15">
    <source>
        <dbReference type="Google" id="ProtNLM"/>
    </source>
</evidence>
<accession>A0AB34L112</accession>
<keyword evidence="6" id="KW-0653">Protein transport</keyword>
<dbReference type="GeneID" id="96002527"/>
<evidence type="ECO:0000256" key="5">
    <source>
        <dbReference type="ARBA" id="ARBA00022787"/>
    </source>
</evidence>
<comment type="caution">
    <text evidence="13">The sequence shown here is derived from an EMBL/GenBank/DDBJ whole genome shotgun (WGS) entry which is preliminary data.</text>
</comment>
<feature type="compositionally biased region" description="Acidic residues" evidence="12">
    <location>
        <begin position="22"/>
        <end position="43"/>
    </location>
</feature>
<evidence type="ECO:0000313" key="14">
    <source>
        <dbReference type="Proteomes" id="UP000803884"/>
    </source>
</evidence>
<evidence type="ECO:0000256" key="9">
    <source>
        <dbReference type="ARBA" id="ARBA00023128"/>
    </source>
</evidence>
<evidence type="ECO:0000256" key="4">
    <source>
        <dbReference type="ARBA" id="ARBA00022692"/>
    </source>
</evidence>
<comment type="similarity">
    <text evidence="2">Belongs to the Tom22 family.</text>
</comment>
<keyword evidence="11" id="KW-0675">Receptor</keyword>
<keyword evidence="14" id="KW-1185">Reference proteome</keyword>
<evidence type="ECO:0000256" key="6">
    <source>
        <dbReference type="ARBA" id="ARBA00022927"/>
    </source>
</evidence>
<organism evidence="13 14">
    <name type="scientific">Cladosporium halotolerans</name>
    <dbReference type="NCBI Taxonomy" id="1052096"/>
    <lineage>
        <taxon>Eukaryota</taxon>
        <taxon>Fungi</taxon>
        <taxon>Dikarya</taxon>
        <taxon>Ascomycota</taxon>
        <taxon>Pezizomycotina</taxon>
        <taxon>Dothideomycetes</taxon>
        <taxon>Dothideomycetidae</taxon>
        <taxon>Cladosporiales</taxon>
        <taxon>Cladosporiaceae</taxon>
        <taxon>Cladosporium</taxon>
    </lineage>
</organism>
<keyword evidence="10" id="KW-0472">Membrane</keyword>
<evidence type="ECO:0000313" key="13">
    <source>
        <dbReference type="EMBL" id="KAL1589871.1"/>
    </source>
</evidence>
<dbReference type="Proteomes" id="UP000803884">
    <property type="component" value="Unassembled WGS sequence"/>
</dbReference>
<evidence type="ECO:0000256" key="2">
    <source>
        <dbReference type="ARBA" id="ARBA00009874"/>
    </source>
</evidence>
<dbReference type="InterPro" id="IPR005683">
    <property type="entry name" value="Tom22"/>
</dbReference>
<evidence type="ECO:0000256" key="7">
    <source>
        <dbReference type="ARBA" id="ARBA00022989"/>
    </source>
</evidence>
<gene>
    <name evidence="13" type="ORF">WHR41_01083</name>
</gene>
<dbReference type="PANTHER" id="PTHR12504">
    <property type="entry name" value="MITOCHONDRIAL IMPORT RECEPTOR SUBUNIT TOM22"/>
    <property type="match status" value="1"/>
</dbReference>
<protein>
    <recommendedName>
        <fullName evidence="15">Mitochondrial import receptor subunit tom22</fullName>
    </recommendedName>
</protein>
<dbReference type="CDD" id="cd22884">
    <property type="entry name" value="TOM22"/>
    <property type="match status" value="1"/>
</dbReference>
<evidence type="ECO:0000256" key="8">
    <source>
        <dbReference type="ARBA" id="ARBA00023010"/>
    </source>
</evidence>
<evidence type="ECO:0000256" key="3">
    <source>
        <dbReference type="ARBA" id="ARBA00022448"/>
    </source>
</evidence>
<sequence>MVKLEEVPDEDFQAQQQGPKIEEEDDWDTDSESDTSEISDDSYEESLADRIAALADIVPPTYRKRISSAANTTYDWTASGLSFSGKALWVISTSALLLGIPWALAFSEEQQMQEMEREMRMQQGASEVLTGGAQAGEQAAKPAL</sequence>
<dbReference type="PANTHER" id="PTHR12504:SF0">
    <property type="entry name" value="MITOCHONDRIAL IMPORT RECEPTOR SUBUNIT TOM22 HOMOLOG"/>
    <property type="match status" value="1"/>
</dbReference>
<evidence type="ECO:0000256" key="1">
    <source>
        <dbReference type="ARBA" id="ARBA00004572"/>
    </source>
</evidence>
<dbReference type="AlphaFoldDB" id="A0AB34L112"/>
<dbReference type="GO" id="GO:0006886">
    <property type="term" value="P:intracellular protein transport"/>
    <property type="evidence" value="ECO:0007669"/>
    <property type="project" value="InterPro"/>
</dbReference>
<keyword evidence="5" id="KW-1000">Mitochondrion outer membrane</keyword>
<dbReference type="RefSeq" id="XP_069232976.1">
    <property type="nucleotide sequence ID" value="XM_069369689.1"/>
</dbReference>
<keyword evidence="8" id="KW-0811">Translocation</keyword>
<keyword evidence="4" id="KW-0812">Transmembrane</keyword>
<reference evidence="13 14" key="1">
    <citation type="journal article" date="2020" name="Microbiol. Resour. Announc.">
        <title>Draft Genome Sequence of a Cladosporium Species Isolated from the Mesophotic Ascidian Didemnum maculosum.</title>
        <authorList>
            <person name="Gioti A."/>
            <person name="Siaperas R."/>
            <person name="Nikolaivits E."/>
            <person name="Le Goff G."/>
            <person name="Ouazzani J."/>
            <person name="Kotoulas G."/>
            <person name="Topakas E."/>
        </authorList>
    </citation>
    <scope>NUCLEOTIDE SEQUENCE [LARGE SCALE GENOMIC DNA]</scope>
    <source>
        <strain evidence="13 14">TM138-S3</strain>
    </source>
</reference>
<keyword evidence="3" id="KW-0813">Transport</keyword>
<keyword evidence="9" id="KW-0496">Mitochondrion</keyword>
<keyword evidence="7" id="KW-1133">Transmembrane helix</keyword>
<evidence type="ECO:0000256" key="12">
    <source>
        <dbReference type="SAM" id="MobiDB-lite"/>
    </source>
</evidence>
<evidence type="ECO:0000256" key="11">
    <source>
        <dbReference type="ARBA" id="ARBA00023170"/>
    </source>
</evidence>
<dbReference type="GO" id="GO:0005741">
    <property type="term" value="C:mitochondrial outer membrane"/>
    <property type="evidence" value="ECO:0007669"/>
    <property type="project" value="UniProtKB-SubCell"/>
</dbReference>
<feature type="region of interest" description="Disordered" evidence="12">
    <location>
        <begin position="1"/>
        <end position="43"/>
    </location>
</feature>